<proteinExistence type="inferred from homology"/>
<dbReference type="Pfam" id="PF02634">
    <property type="entry name" value="FdhD-NarQ"/>
    <property type="match status" value="1"/>
</dbReference>
<evidence type="ECO:0000313" key="5">
    <source>
        <dbReference type="Proteomes" id="UP000588083"/>
    </source>
</evidence>
<organism evidence="4 5">
    <name type="scientific">Candidatus Hakubella thermalkaliphila</name>
    <dbReference type="NCBI Taxonomy" id="2754717"/>
    <lineage>
        <taxon>Bacteria</taxon>
        <taxon>Bacillati</taxon>
        <taxon>Actinomycetota</taxon>
        <taxon>Actinomycetota incertae sedis</taxon>
        <taxon>Candidatus Hakubellales</taxon>
        <taxon>Candidatus Hakubellaceae</taxon>
        <taxon>Candidatus Hakubella</taxon>
    </lineage>
</organism>
<evidence type="ECO:0000313" key="4">
    <source>
        <dbReference type="EMBL" id="GFP29177.1"/>
    </source>
</evidence>
<dbReference type="Proteomes" id="UP000588083">
    <property type="component" value="Unassembled WGS sequence"/>
</dbReference>
<protein>
    <recommendedName>
        <fullName evidence="3">Sulfur carrier protein FdhD</fullName>
    </recommendedName>
</protein>
<dbReference type="Gene3D" id="3.40.140.10">
    <property type="entry name" value="Cytidine Deaminase, domain 2"/>
    <property type="match status" value="1"/>
</dbReference>
<dbReference type="NCBIfam" id="TIGR00129">
    <property type="entry name" value="fdhD_narQ"/>
    <property type="match status" value="1"/>
</dbReference>
<evidence type="ECO:0000256" key="3">
    <source>
        <dbReference type="HAMAP-Rule" id="MF_00187"/>
    </source>
</evidence>
<dbReference type="Gene3D" id="3.10.20.10">
    <property type="match status" value="1"/>
</dbReference>
<comment type="function">
    <text evidence="3">Required for formate dehydrogenase (FDH) activity. Acts as a sulfur carrier protein that transfers sulfur from IscS to the molybdenum cofactor prior to its insertion into FDH.</text>
</comment>
<dbReference type="PIRSF" id="PIRSF015626">
    <property type="entry name" value="FdhD"/>
    <property type="match status" value="1"/>
</dbReference>
<keyword evidence="2 3" id="KW-0501">Molybdenum cofactor biosynthesis</keyword>
<name>A0A6V8PA77_9ACTN</name>
<dbReference type="HAMAP" id="MF_00187">
    <property type="entry name" value="FdhD"/>
    <property type="match status" value="1"/>
</dbReference>
<feature type="binding site" evidence="3">
    <location>
        <begin position="237"/>
        <end position="242"/>
    </location>
    <ligand>
        <name>Mo-bis(molybdopterin guanine dinucleotide)</name>
        <dbReference type="ChEBI" id="CHEBI:60539"/>
    </ligand>
</feature>
<evidence type="ECO:0000256" key="1">
    <source>
        <dbReference type="ARBA" id="ARBA00022490"/>
    </source>
</evidence>
<dbReference type="PANTHER" id="PTHR30592:SF1">
    <property type="entry name" value="SULFUR CARRIER PROTEIN FDHD"/>
    <property type="match status" value="1"/>
</dbReference>
<keyword evidence="5" id="KW-1185">Reference proteome</keyword>
<dbReference type="AlphaFoldDB" id="A0A6V8PA77"/>
<dbReference type="SUPFAM" id="SSF53927">
    <property type="entry name" value="Cytidine deaminase-like"/>
    <property type="match status" value="1"/>
</dbReference>
<dbReference type="GO" id="GO:0005737">
    <property type="term" value="C:cytoplasm"/>
    <property type="evidence" value="ECO:0007669"/>
    <property type="project" value="UniProtKB-SubCell"/>
</dbReference>
<keyword evidence="1 3" id="KW-0963">Cytoplasm</keyword>
<evidence type="ECO:0000256" key="2">
    <source>
        <dbReference type="ARBA" id="ARBA00023150"/>
    </source>
</evidence>
<reference evidence="4 5" key="1">
    <citation type="journal article" date="2020" name="Front. Microbiol.">
        <title>Single-cell genomics of novel Actinobacteria with the Wood-Ljungdahl pathway discovered in a serpentinizing system.</title>
        <authorList>
            <person name="Merino N."/>
            <person name="Kawai M."/>
            <person name="Boyd E.S."/>
            <person name="Colman D.R."/>
            <person name="McGlynn S.E."/>
            <person name="Nealson K.H."/>
            <person name="Kurokawa K."/>
            <person name="Hongoh Y."/>
        </authorList>
    </citation>
    <scope>NUCLEOTIDE SEQUENCE [LARGE SCALE GENOMIC DNA]</scope>
    <source>
        <strain evidence="4 5">S34</strain>
    </source>
</reference>
<accession>A0A6V8PA77</accession>
<comment type="similarity">
    <text evidence="3">Belongs to the FdhD family.</text>
</comment>
<comment type="caution">
    <text evidence="4">The sequence shown here is derived from an EMBL/GenBank/DDBJ whole genome shotgun (WGS) entry which is preliminary data.</text>
</comment>
<dbReference type="InterPro" id="IPR003786">
    <property type="entry name" value="FdhD"/>
</dbReference>
<sequence>MIPDLVAMEEPLVIELNGKTVAVMMRLPGDEKELAAGFCISEGLVPHFQDITLIHHCGQSSPMVDSEDGLEESRNLIQISAKRVNEALLREDKVMMIRSGCGRADVRGLDELLPRCESDSKVSLETIFSLVRKLQGVQIVYQMTRGSHIAALFDLSGELVVFKEDIGRHNAIDKVIGHCLFRGIELSDKLLFSSGRISYEMVVKAIRSRISVVLSFCAPTSVALELAEASGCTVIGFLRGSRAKVYTNQWRVSAGRVTIVSGE</sequence>
<feature type="active site" description="Cysteine persulfide intermediate" evidence="3">
    <location>
        <position position="101"/>
    </location>
</feature>
<dbReference type="GO" id="GO:0097163">
    <property type="term" value="F:sulfur carrier activity"/>
    <property type="evidence" value="ECO:0007669"/>
    <property type="project" value="UniProtKB-UniRule"/>
</dbReference>
<dbReference type="PANTHER" id="PTHR30592">
    <property type="entry name" value="FORMATE DEHYDROGENASE"/>
    <property type="match status" value="1"/>
</dbReference>
<comment type="subcellular location">
    <subcellularLocation>
        <location evidence="3">Cytoplasm</location>
    </subcellularLocation>
</comment>
<gene>
    <name evidence="3" type="primary">fdhD</name>
    <name evidence="4" type="ORF">HKBW3S34_00096</name>
</gene>
<dbReference type="GO" id="GO:0016783">
    <property type="term" value="F:sulfurtransferase activity"/>
    <property type="evidence" value="ECO:0007669"/>
    <property type="project" value="InterPro"/>
</dbReference>
<dbReference type="InterPro" id="IPR016193">
    <property type="entry name" value="Cytidine_deaminase-like"/>
</dbReference>
<dbReference type="EMBL" id="BLRZ01000002">
    <property type="protein sequence ID" value="GFP29177.1"/>
    <property type="molecule type" value="Genomic_DNA"/>
</dbReference>
<dbReference type="GO" id="GO:0006777">
    <property type="term" value="P:Mo-molybdopterin cofactor biosynthetic process"/>
    <property type="evidence" value="ECO:0007669"/>
    <property type="project" value="UniProtKB-UniRule"/>
</dbReference>